<name>A0AAN7SWM9_9EURO</name>
<dbReference type="PANTHER" id="PTHR47256">
    <property type="entry name" value="ZN(II)2CYS6 TRANSCRIPTION FACTOR (EUROFUNG)-RELATED"/>
    <property type="match status" value="1"/>
</dbReference>
<reference evidence="1 2" key="1">
    <citation type="submission" date="2023-08" db="EMBL/GenBank/DDBJ databases">
        <title>Black Yeasts Isolated from many extreme environments.</title>
        <authorList>
            <person name="Coleine C."/>
            <person name="Stajich J.E."/>
            <person name="Selbmann L."/>
        </authorList>
    </citation>
    <scope>NUCLEOTIDE SEQUENCE [LARGE SCALE GENOMIC DNA]</scope>
    <source>
        <strain evidence="1 2">CCFEE 5910</strain>
    </source>
</reference>
<comment type="caution">
    <text evidence="1">The sequence shown here is derived from an EMBL/GenBank/DDBJ whole genome shotgun (WGS) entry which is preliminary data.</text>
</comment>
<organism evidence="1 2">
    <name type="scientific">Lithohypha guttulata</name>
    <dbReference type="NCBI Taxonomy" id="1690604"/>
    <lineage>
        <taxon>Eukaryota</taxon>
        <taxon>Fungi</taxon>
        <taxon>Dikarya</taxon>
        <taxon>Ascomycota</taxon>
        <taxon>Pezizomycotina</taxon>
        <taxon>Eurotiomycetes</taxon>
        <taxon>Chaetothyriomycetidae</taxon>
        <taxon>Chaetothyriales</taxon>
        <taxon>Trichomeriaceae</taxon>
        <taxon>Lithohypha</taxon>
    </lineage>
</organism>
<dbReference type="Proteomes" id="UP001309876">
    <property type="component" value="Unassembled WGS sequence"/>
</dbReference>
<dbReference type="CDD" id="cd12148">
    <property type="entry name" value="fungal_TF_MHR"/>
    <property type="match status" value="1"/>
</dbReference>
<accession>A0AAN7SWM9</accession>
<sequence>MINTSVKLLYNDLSTGSWTRYIWSTIDVAQLVRDLHSQGSDATPCNLFLFNIVLSEACIYYDHPDNIELSIKFSEEAERFCEAGAGITSIANAQALMCQAVRHQMMGNDRLGEARMLRALDMQKELEQSSVYEIFDDAHKKSKQEIITRIGWAMFNGYAKSAAVLLWPVKSIPSRELVLERDCDRAATDTWSPYPVDSTTRSDHPRCFFRADIELSKIFARITQVLIDDSLDFHRFEPELESICQKLNTWKRNLPICQALCQNAPADYFAQHAEFHWAKIMIHTFVQKQKTRLLSEGLKVNSDKLTKCVTKSDAIYSAQQIAIINHDYMEQFGTRYMQIFMIQPTAIALFLLLTDLDSIENQQSFTVLSEAAAANARLWKLCEAILTMVRQTAEALRVTLPPRAERFLHQDAGTANLHGRNKFEGDYPNFLLASGQIQESEKVAAVISDLSKMYDALNLNSENPALTKTA</sequence>
<dbReference type="PANTHER" id="PTHR47256:SF1">
    <property type="entry name" value="ZN(II)2CYS6 TRANSCRIPTION FACTOR (EUROFUNG)"/>
    <property type="match status" value="1"/>
</dbReference>
<protein>
    <recommendedName>
        <fullName evidence="3">Transcription factor domain-containing protein</fullName>
    </recommendedName>
</protein>
<keyword evidence="2" id="KW-1185">Reference proteome</keyword>
<dbReference type="EMBL" id="JAVRRJ010000006">
    <property type="protein sequence ID" value="KAK5083471.1"/>
    <property type="molecule type" value="Genomic_DNA"/>
</dbReference>
<proteinExistence type="predicted"/>
<evidence type="ECO:0000313" key="2">
    <source>
        <dbReference type="Proteomes" id="UP001309876"/>
    </source>
</evidence>
<gene>
    <name evidence="1" type="ORF">LTR05_005973</name>
</gene>
<dbReference type="InterPro" id="IPR053187">
    <property type="entry name" value="Notoamide_regulator"/>
</dbReference>
<evidence type="ECO:0000313" key="1">
    <source>
        <dbReference type="EMBL" id="KAK5083471.1"/>
    </source>
</evidence>
<dbReference type="AlphaFoldDB" id="A0AAN7SWM9"/>
<evidence type="ECO:0008006" key="3">
    <source>
        <dbReference type="Google" id="ProtNLM"/>
    </source>
</evidence>